<sequence length="177" mass="21088">MESSDEDIAFSTTQELIIRTRLEMEPDFQEGRKNRTILWENVLSKIKETQPDFKMTKDQISRKFLNLMTTYRRIKDRSSKTGRNASSWEFFKMFDEVYGKRYCGKPPPLRSLRKIYDPYYIKETKEVAVENPRPHILQPSERCEDVIFGELVSAMLKRMDENRKKDAKKEIMNILCS</sequence>
<dbReference type="AlphaFoldDB" id="A0A0L0CMH3"/>
<protein>
    <recommendedName>
        <fullName evidence="1">Myb/SANT-like DNA-binding domain-containing protein</fullName>
    </recommendedName>
</protein>
<dbReference type="EMBL" id="JRES01000182">
    <property type="protein sequence ID" value="KNC33548.1"/>
    <property type="molecule type" value="Genomic_DNA"/>
</dbReference>
<evidence type="ECO:0000259" key="1">
    <source>
        <dbReference type="Pfam" id="PF13837"/>
    </source>
</evidence>
<keyword evidence="3" id="KW-1185">Reference proteome</keyword>
<reference evidence="2 3" key="1">
    <citation type="journal article" date="2015" name="Nat. Commun.">
        <title>Lucilia cuprina genome unlocks parasitic fly biology to underpin future interventions.</title>
        <authorList>
            <person name="Anstead C.A."/>
            <person name="Korhonen P.K."/>
            <person name="Young N.D."/>
            <person name="Hall R.S."/>
            <person name="Jex A.R."/>
            <person name="Murali S.C."/>
            <person name="Hughes D.S."/>
            <person name="Lee S.F."/>
            <person name="Perry T."/>
            <person name="Stroehlein A.J."/>
            <person name="Ansell B.R."/>
            <person name="Breugelmans B."/>
            <person name="Hofmann A."/>
            <person name="Qu J."/>
            <person name="Dugan S."/>
            <person name="Lee S.L."/>
            <person name="Chao H."/>
            <person name="Dinh H."/>
            <person name="Han Y."/>
            <person name="Doddapaneni H.V."/>
            <person name="Worley K.C."/>
            <person name="Muzny D.M."/>
            <person name="Ioannidis P."/>
            <person name="Waterhouse R.M."/>
            <person name="Zdobnov E.M."/>
            <person name="James P.J."/>
            <person name="Bagnall N.H."/>
            <person name="Kotze A.C."/>
            <person name="Gibbs R.A."/>
            <person name="Richards S."/>
            <person name="Batterham P."/>
            <person name="Gasser R.B."/>
        </authorList>
    </citation>
    <scope>NUCLEOTIDE SEQUENCE [LARGE SCALE GENOMIC DNA]</scope>
    <source>
        <strain evidence="2 3">LS</strain>
        <tissue evidence="2">Full body</tissue>
    </source>
</reference>
<dbReference type="OrthoDB" id="8902093at2759"/>
<proteinExistence type="predicted"/>
<name>A0A0L0CMH3_LUCCU</name>
<accession>A0A0L0CMH3</accession>
<evidence type="ECO:0000313" key="2">
    <source>
        <dbReference type="EMBL" id="KNC33548.1"/>
    </source>
</evidence>
<evidence type="ECO:0000313" key="3">
    <source>
        <dbReference type="Proteomes" id="UP000037069"/>
    </source>
</evidence>
<feature type="domain" description="Myb/SANT-like DNA-binding" evidence="1">
    <location>
        <begin position="16"/>
        <end position="96"/>
    </location>
</feature>
<dbReference type="Gene3D" id="1.10.10.60">
    <property type="entry name" value="Homeodomain-like"/>
    <property type="match status" value="1"/>
</dbReference>
<gene>
    <name evidence="2" type="ORF">FF38_03850</name>
</gene>
<dbReference type="Proteomes" id="UP000037069">
    <property type="component" value="Unassembled WGS sequence"/>
</dbReference>
<organism evidence="2 3">
    <name type="scientific">Lucilia cuprina</name>
    <name type="common">Green bottle fly</name>
    <name type="synonym">Australian sheep blowfly</name>
    <dbReference type="NCBI Taxonomy" id="7375"/>
    <lineage>
        <taxon>Eukaryota</taxon>
        <taxon>Metazoa</taxon>
        <taxon>Ecdysozoa</taxon>
        <taxon>Arthropoda</taxon>
        <taxon>Hexapoda</taxon>
        <taxon>Insecta</taxon>
        <taxon>Pterygota</taxon>
        <taxon>Neoptera</taxon>
        <taxon>Endopterygota</taxon>
        <taxon>Diptera</taxon>
        <taxon>Brachycera</taxon>
        <taxon>Muscomorpha</taxon>
        <taxon>Oestroidea</taxon>
        <taxon>Calliphoridae</taxon>
        <taxon>Luciliinae</taxon>
        <taxon>Lucilia</taxon>
    </lineage>
</organism>
<dbReference type="Pfam" id="PF13837">
    <property type="entry name" value="Myb_DNA-bind_4"/>
    <property type="match status" value="1"/>
</dbReference>
<dbReference type="InterPro" id="IPR044822">
    <property type="entry name" value="Myb_DNA-bind_4"/>
</dbReference>
<comment type="caution">
    <text evidence="2">The sequence shown here is derived from an EMBL/GenBank/DDBJ whole genome shotgun (WGS) entry which is preliminary data.</text>
</comment>